<evidence type="ECO:0000256" key="2">
    <source>
        <dbReference type="ARBA" id="ARBA00004123"/>
    </source>
</evidence>
<dbReference type="GO" id="GO:0005813">
    <property type="term" value="C:centrosome"/>
    <property type="evidence" value="ECO:0007669"/>
    <property type="project" value="UniProtKB-SubCell"/>
</dbReference>
<feature type="domain" description="BART" evidence="13">
    <location>
        <begin position="43"/>
        <end position="155"/>
    </location>
</feature>
<keyword evidence="10 12" id="KW-0539">Nucleus</keyword>
<evidence type="ECO:0000256" key="5">
    <source>
        <dbReference type="ARBA" id="ARBA00014849"/>
    </source>
</evidence>
<comment type="function">
    <text evidence="12">Plays a role as an effector of the ADP-ribosylation factor-like protein 2, ARL2.</text>
</comment>
<dbReference type="InterPro" id="IPR042541">
    <property type="entry name" value="BART_sf"/>
</dbReference>
<dbReference type="InterPro" id="IPR038849">
    <property type="entry name" value="ARL2BP"/>
</dbReference>
<organism evidence="14 15">
    <name type="scientific">Ceratina calcarata</name>
    <dbReference type="NCBI Taxonomy" id="156304"/>
    <lineage>
        <taxon>Eukaryota</taxon>
        <taxon>Metazoa</taxon>
        <taxon>Ecdysozoa</taxon>
        <taxon>Arthropoda</taxon>
        <taxon>Hexapoda</taxon>
        <taxon>Insecta</taxon>
        <taxon>Pterygota</taxon>
        <taxon>Neoptera</taxon>
        <taxon>Endopterygota</taxon>
        <taxon>Hymenoptera</taxon>
        <taxon>Apocrita</taxon>
        <taxon>Aculeata</taxon>
        <taxon>Apoidea</taxon>
        <taxon>Anthophila</taxon>
        <taxon>Apidae</taxon>
        <taxon>Ceratina</taxon>
        <taxon>Zadontomerus</taxon>
    </lineage>
</organism>
<evidence type="ECO:0000256" key="3">
    <source>
        <dbReference type="ARBA" id="ARBA00004300"/>
    </source>
</evidence>
<keyword evidence="11 12" id="KW-0966">Cell projection</keyword>
<dbReference type="InterPro" id="IPR023379">
    <property type="entry name" value="BART_dom"/>
</dbReference>
<keyword evidence="7 12" id="KW-0969">Cilium</keyword>
<dbReference type="GeneID" id="108624341"/>
<comment type="similarity">
    <text evidence="4 12">Belongs to the ARL2BP family.</text>
</comment>
<dbReference type="Gene3D" id="1.20.1520.10">
    <property type="entry name" value="ADP-ribosylation factor-like 2-binding protein, domain"/>
    <property type="match status" value="1"/>
</dbReference>
<accession>A0AAJ7WA72</accession>
<evidence type="ECO:0000256" key="12">
    <source>
        <dbReference type="RuleBase" id="RU367099"/>
    </source>
</evidence>
<evidence type="ECO:0000256" key="6">
    <source>
        <dbReference type="ARBA" id="ARBA00022490"/>
    </source>
</evidence>
<dbReference type="RefSeq" id="XP_026668900.1">
    <property type="nucleotide sequence ID" value="XM_026813099.1"/>
</dbReference>
<evidence type="ECO:0000313" key="14">
    <source>
        <dbReference type="Proteomes" id="UP000694925"/>
    </source>
</evidence>
<keyword evidence="6 12" id="KW-0963">Cytoplasm</keyword>
<keyword evidence="8 12" id="KW-0496">Mitochondrion</keyword>
<gene>
    <name evidence="15" type="primary">LOC108624341</name>
</gene>
<dbReference type="AlphaFoldDB" id="A0AAJ7WA72"/>
<dbReference type="PANTHER" id="PTHR15487">
    <property type="entry name" value="ADP-RIBOSYLATION FACTOR-LIKE PROTEIN 2-BINDING PROTEIN"/>
    <property type="match status" value="1"/>
</dbReference>
<dbReference type="GO" id="GO:0005758">
    <property type="term" value="C:mitochondrial intermembrane space"/>
    <property type="evidence" value="ECO:0007669"/>
    <property type="project" value="UniProtKB-SubCell"/>
</dbReference>
<sequence length="180" mass="21189">MHVQHSNVNCLEPCGKYNSILVNTDESMEEKSNKAVELEDKAFDEIIGHVEDILIEDEFYELQRKFLETYWDVFEPVEENKLIYTDIFNEYSKVVENYIVNHLRRIIPNFNIDKFLEYLNVRQTELDGEVFEMLATLIDFVAFKQLFLDYRAIKEGKYDGLSSGIHITSFHTNNKTNSSP</sequence>
<comment type="subcellular location">
    <subcellularLocation>
        <location evidence="1 12">Cytoplasm</location>
        <location evidence="1 12">Cytoskeleton</location>
        <location evidence="1 12">Cilium basal body</location>
    </subcellularLocation>
    <subcellularLocation>
        <location evidence="3 12">Cytoplasm</location>
        <location evidence="3 12">Cytoskeleton</location>
        <location evidence="3 12">Microtubule organizing center</location>
        <location evidence="3 12">Centrosome</location>
    </subcellularLocation>
    <subcellularLocation>
        <location evidence="12">Cytoplasm</location>
    </subcellularLocation>
    <subcellularLocation>
        <location evidence="2 12">Nucleus</location>
    </subcellularLocation>
    <subcellularLocation>
        <location evidence="12">Mitochondrion intermembrane space</location>
    </subcellularLocation>
</comment>
<evidence type="ECO:0000256" key="8">
    <source>
        <dbReference type="ARBA" id="ARBA00023128"/>
    </source>
</evidence>
<evidence type="ECO:0000256" key="11">
    <source>
        <dbReference type="ARBA" id="ARBA00023273"/>
    </source>
</evidence>
<evidence type="ECO:0000256" key="9">
    <source>
        <dbReference type="ARBA" id="ARBA00023212"/>
    </source>
</evidence>
<evidence type="ECO:0000256" key="10">
    <source>
        <dbReference type="ARBA" id="ARBA00023242"/>
    </source>
</evidence>
<keyword evidence="14" id="KW-1185">Reference proteome</keyword>
<proteinExistence type="inferred from homology"/>
<dbReference type="GO" id="GO:0051457">
    <property type="term" value="P:maintenance of protein location in nucleus"/>
    <property type="evidence" value="ECO:0007669"/>
    <property type="project" value="TreeGrafter"/>
</dbReference>
<dbReference type="GO" id="GO:0005929">
    <property type="term" value="C:cilium"/>
    <property type="evidence" value="ECO:0007669"/>
    <property type="project" value="UniProtKB-UniRule"/>
</dbReference>
<evidence type="ECO:0000259" key="13">
    <source>
        <dbReference type="Pfam" id="PF11527"/>
    </source>
</evidence>
<protein>
    <recommendedName>
        <fullName evidence="5 12">ADP-ribosylation factor-like protein 2-binding protein</fullName>
        <shortName evidence="12">ARF-like 2-binding protein</shortName>
    </recommendedName>
</protein>
<evidence type="ECO:0000256" key="4">
    <source>
        <dbReference type="ARBA" id="ARBA00009880"/>
    </source>
</evidence>
<keyword evidence="9 12" id="KW-0206">Cytoskeleton</keyword>
<evidence type="ECO:0000313" key="15">
    <source>
        <dbReference type="RefSeq" id="XP_026668900.1"/>
    </source>
</evidence>
<dbReference type="Pfam" id="PF11527">
    <property type="entry name" value="ARL2_Bind_BART"/>
    <property type="match status" value="1"/>
</dbReference>
<name>A0AAJ7WA72_9HYME</name>
<dbReference type="GO" id="GO:0005634">
    <property type="term" value="C:nucleus"/>
    <property type="evidence" value="ECO:0007669"/>
    <property type="project" value="UniProtKB-SubCell"/>
</dbReference>
<dbReference type="PANTHER" id="PTHR15487:SF4">
    <property type="entry name" value="ADP-RIBOSYLATION FACTOR-LIKE PROTEIN 2-BINDING PROTEIN"/>
    <property type="match status" value="1"/>
</dbReference>
<evidence type="ECO:0000256" key="1">
    <source>
        <dbReference type="ARBA" id="ARBA00004120"/>
    </source>
</evidence>
<evidence type="ECO:0000256" key="7">
    <source>
        <dbReference type="ARBA" id="ARBA00023069"/>
    </source>
</evidence>
<reference evidence="15" key="1">
    <citation type="submission" date="2025-08" db="UniProtKB">
        <authorList>
            <consortium name="RefSeq"/>
        </authorList>
    </citation>
    <scope>IDENTIFICATION</scope>
    <source>
        <tissue evidence="15">Whole body</tissue>
    </source>
</reference>
<dbReference type="Proteomes" id="UP000694925">
    <property type="component" value="Unplaced"/>
</dbReference>